<dbReference type="EMBL" id="VWOJ01000001">
    <property type="protein sequence ID" value="KAA5804894.1"/>
    <property type="molecule type" value="Genomic_DNA"/>
</dbReference>
<reference evidence="2 3" key="1">
    <citation type="submission" date="2019-09" db="EMBL/GenBank/DDBJ databases">
        <authorList>
            <person name="Kevbrin V."/>
            <person name="Grouzdev D.S."/>
        </authorList>
    </citation>
    <scope>NUCLEOTIDE SEQUENCE [LARGE SCALE GENOMIC DNA]</scope>
    <source>
        <strain evidence="2 3">G-192</strain>
    </source>
</reference>
<keyword evidence="1" id="KW-1133">Transmembrane helix</keyword>
<gene>
    <name evidence="2" type="ORF">F1654_02535</name>
</gene>
<protein>
    <submittedName>
        <fullName evidence="2">Uncharacterized protein</fullName>
    </submittedName>
</protein>
<name>A0A5M6ZML5_9PROT</name>
<accession>A0A5M6ZML5</accession>
<proteinExistence type="predicted"/>
<evidence type="ECO:0000313" key="2">
    <source>
        <dbReference type="EMBL" id="KAA5804894.1"/>
    </source>
</evidence>
<keyword evidence="1" id="KW-0472">Membrane</keyword>
<keyword evidence="3" id="KW-1185">Reference proteome</keyword>
<feature type="transmembrane region" description="Helical" evidence="1">
    <location>
        <begin position="20"/>
        <end position="35"/>
    </location>
</feature>
<dbReference type="AlphaFoldDB" id="A0A5M6ZML5"/>
<keyword evidence="1" id="KW-0812">Transmembrane</keyword>
<dbReference type="Proteomes" id="UP000325122">
    <property type="component" value="Unassembled WGS sequence"/>
</dbReference>
<evidence type="ECO:0000313" key="3">
    <source>
        <dbReference type="Proteomes" id="UP000325122"/>
    </source>
</evidence>
<sequence length="105" mass="11520">MELLQQALDFFRAGFNQVNAVQGLIIALVAAVLLPKLARLPVFVVAATLVHVVVDALLPVLTGRSALVLPQVLELPFWRYVATLLAGYLVVILILALLKRVLLRR</sequence>
<feature type="transmembrane region" description="Helical" evidence="1">
    <location>
        <begin position="77"/>
        <end position="98"/>
    </location>
</feature>
<dbReference type="RefSeq" id="WP_150021925.1">
    <property type="nucleotide sequence ID" value="NZ_VWOJ01000001.1"/>
</dbReference>
<organism evidence="2 3">
    <name type="scientific">Alkalicaulis satelles</name>
    <dbReference type="NCBI Taxonomy" id="2609175"/>
    <lineage>
        <taxon>Bacteria</taxon>
        <taxon>Pseudomonadati</taxon>
        <taxon>Pseudomonadota</taxon>
        <taxon>Alphaproteobacteria</taxon>
        <taxon>Maricaulales</taxon>
        <taxon>Maricaulaceae</taxon>
        <taxon>Alkalicaulis</taxon>
    </lineage>
</organism>
<comment type="caution">
    <text evidence="2">The sequence shown here is derived from an EMBL/GenBank/DDBJ whole genome shotgun (WGS) entry which is preliminary data.</text>
</comment>
<feature type="transmembrane region" description="Helical" evidence="1">
    <location>
        <begin position="42"/>
        <end position="62"/>
    </location>
</feature>
<evidence type="ECO:0000256" key="1">
    <source>
        <dbReference type="SAM" id="Phobius"/>
    </source>
</evidence>